<evidence type="ECO:0000313" key="2">
    <source>
        <dbReference type="Proteomes" id="UP001055439"/>
    </source>
</evidence>
<dbReference type="Proteomes" id="UP001055439">
    <property type="component" value="Chromosome 5"/>
</dbReference>
<protein>
    <submittedName>
        <fullName evidence="1">Uncharacterized protein</fullName>
    </submittedName>
</protein>
<name>A0A9E7FX12_9LILI</name>
<organism evidence="1 2">
    <name type="scientific">Musa troglodytarum</name>
    <name type="common">fe'i banana</name>
    <dbReference type="NCBI Taxonomy" id="320322"/>
    <lineage>
        <taxon>Eukaryota</taxon>
        <taxon>Viridiplantae</taxon>
        <taxon>Streptophyta</taxon>
        <taxon>Embryophyta</taxon>
        <taxon>Tracheophyta</taxon>
        <taxon>Spermatophyta</taxon>
        <taxon>Magnoliopsida</taxon>
        <taxon>Liliopsida</taxon>
        <taxon>Zingiberales</taxon>
        <taxon>Musaceae</taxon>
        <taxon>Musa</taxon>
    </lineage>
</organism>
<proteinExistence type="predicted"/>
<dbReference type="AlphaFoldDB" id="A0A9E7FX12"/>
<accession>A0A9E7FX12</accession>
<keyword evidence="2" id="KW-1185">Reference proteome</keyword>
<evidence type="ECO:0000313" key="1">
    <source>
        <dbReference type="EMBL" id="URE01398.1"/>
    </source>
</evidence>
<gene>
    <name evidence="1" type="ORF">MUK42_33617</name>
</gene>
<sequence length="134" mass="15256">MRHRQSMLVHTESSQLLASMRHRISAHRFELVREAVLMTPQESHWQRMRYLTCCCCCMQKALPDRDTNCFPDSFLGILGLVLGVIVLDVITVEEEAHEETEEEETKDEAEIQVGKGGGGHGFLLQLCVEFPQVL</sequence>
<dbReference type="EMBL" id="CP097507">
    <property type="protein sequence ID" value="URE01398.1"/>
    <property type="molecule type" value="Genomic_DNA"/>
</dbReference>
<reference evidence="1" key="1">
    <citation type="submission" date="2022-05" db="EMBL/GenBank/DDBJ databases">
        <title>The Musa troglodytarum L. genome provides insights into the mechanism of non-climacteric behaviour and enrichment of carotenoids.</title>
        <authorList>
            <person name="Wang J."/>
        </authorList>
    </citation>
    <scope>NUCLEOTIDE SEQUENCE</scope>
    <source>
        <tissue evidence="1">Leaf</tissue>
    </source>
</reference>